<dbReference type="CDD" id="cd17260">
    <property type="entry name" value="RMtype1_S_EcoEI-TRD1-CR1_like"/>
    <property type="match status" value="1"/>
</dbReference>
<evidence type="ECO:0000256" key="3">
    <source>
        <dbReference type="ARBA" id="ARBA00023125"/>
    </source>
</evidence>
<name>A0A3E4XAA1_BACUN</name>
<keyword evidence="5" id="KW-0540">Nuclease</keyword>
<protein>
    <submittedName>
        <fullName evidence="5">Restriction endonuclease subunit S</fullName>
    </submittedName>
</protein>
<evidence type="ECO:0000313" key="5">
    <source>
        <dbReference type="EMBL" id="RGM51381.1"/>
    </source>
</evidence>
<dbReference type="InterPro" id="IPR000055">
    <property type="entry name" value="Restrct_endonuc_typeI_TRD"/>
</dbReference>
<dbReference type="Proteomes" id="UP000261295">
    <property type="component" value="Unassembled WGS sequence"/>
</dbReference>
<evidence type="ECO:0000313" key="6">
    <source>
        <dbReference type="Proteomes" id="UP000261295"/>
    </source>
</evidence>
<dbReference type="Gene3D" id="3.90.220.20">
    <property type="entry name" value="DNA methylase specificity domains"/>
    <property type="match status" value="1"/>
</dbReference>
<sequence>MEYIGHYAQLPQGWYYSTIKDIFIINPKIKADDNIEAGFVPMANITDGYNNIFKYETKRWGKIKTGFTHFADGDIAVAKISPCLENRKSVVLKGLPNGIGAGTTELHIFRPQLIDVQFGLCFFKSEHFINQCVGSFNGVVGQQRVSKNIIENMIIAIPPINEQKRIVCAVHEIFAKLDVIMESL</sequence>
<evidence type="ECO:0000256" key="2">
    <source>
        <dbReference type="ARBA" id="ARBA00022747"/>
    </source>
</evidence>
<dbReference type="GO" id="GO:0003677">
    <property type="term" value="F:DNA binding"/>
    <property type="evidence" value="ECO:0007669"/>
    <property type="project" value="UniProtKB-KW"/>
</dbReference>
<dbReference type="AlphaFoldDB" id="A0A3E4XAA1"/>
<comment type="caution">
    <text evidence="5">The sequence shown here is derived from an EMBL/GenBank/DDBJ whole genome shotgun (WGS) entry which is preliminary data.</text>
</comment>
<dbReference type="SUPFAM" id="SSF116734">
    <property type="entry name" value="DNA methylase specificity domain"/>
    <property type="match status" value="1"/>
</dbReference>
<keyword evidence="5" id="KW-0255">Endonuclease</keyword>
<dbReference type="GO" id="GO:0009307">
    <property type="term" value="P:DNA restriction-modification system"/>
    <property type="evidence" value="ECO:0007669"/>
    <property type="project" value="UniProtKB-KW"/>
</dbReference>
<evidence type="ECO:0000259" key="4">
    <source>
        <dbReference type="Pfam" id="PF01420"/>
    </source>
</evidence>
<reference evidence="5 6" key="1">
    <citation type="submission" date="2018-08" db="EMBL/GenBank/DDBJ databases">
        <title>A genome reference for cultivated species of the human gut microbiota.</title>
        <authorList>
            <person name="Zou Y."/>
            <person name="Xue W."/>
            <person name="Luo G."/>
        </authorList>
    </citation>
    <scope>NUCLEOTIDE SEQUENCE [LARGE SCALE GENOMIC DNA]</scope>
    <source>
        <strain evidence="5 6">OM07-9</strain>
    </source>
</reference>
<dbReference type="PANTHER" id="PTHR43140">
    <property type="entry name" value="TYPE-1 RESTRICTION ENZYME ECOKI SPECIFICITY PROTEIN"/>
    <property type="match status" value="1"/>
</dbReference>
<keyword evidence="5" id="KW-0378">Hydrolase</keyword>
<dbReference type="InterPro" id="IPR051212">
    <property type="entry name" value="Type-I_RE_S_subunit"/>
</dbReference>
<gene>
    <name evidence="5" type="ORF">DXC07_19270</name>
</gene>
<dbReference type="EMBL" id="QSTL01000029">
    <property type="protein sequence ID" value="RGM51381.1"/>
    <property type="molecule type" value="Genomic_DNA"/>
</dbReference>
<feature type="domain" description="Type I restriction modification DNA specificity" evidence="4">
    <location>
        <begin position="11"/>
        <end position="175"/>
    </location>
</feature>
<dbReference type="GO" id="GO:0004519">
    <property type="term" value="F:endonuclease activity"/>
    <property type="evidence" value="ECO:0007669"/>
    <property type="project" value="UniProtKB-KW"/>
</dbReference>
<comment type="similarity">
    <text evidence="1">Belongs to the type-I restriction system S methylase family.</text>
</comment>
<evidence type="ECO:0000256" key="1">
    <source>
        <dbReference type="ARBA" id="ARBA00010923"/>
    </source>
</evidence>
<proteinExistence type="inferred from homology"/>
<dbReference type="PANTHER" id="PTHR43140:SF1">
    <property type="entry name" value="TYPE I RESTRICTION ENZYME ECOKI SPECIFICITY SUBUNIT"/>
    <property type="match status" value="1"/>
</dbReference>
<keyword evidence="3" id="KW-0238">DNA-binding</keyword>
<accession>A0A3E4XAA1</accession>
<organism evidence="5 6">
    <name type="scientific">Bacteroides uniformis</name>
    <dbReference type="NCBI Taxonomy" id="820"/>
    <lineage>
        <taxon>Bacteria</taxon>
        <taxon>Pseudomonadati</taxon>
        <taxon>Bacteroidota</taxon>
        <taxon>Bacteroidia</taxon>
        <taxon>Bacteroidales</taxon>
        <taxon>Bacteroidaceae</taxon>
        <taxon>Bacteroides</taxon>
    </lineage>
</organism>
<keyword evidence="2" id="KW-0680">Restriction system</keyword>
<dbReference type="InterPro" id="IPR044946">
    <property type="entry name" value="Restrct_endonuc_typeI_TRD_sf"/>
</dbReference>
<dbReference type="Pfam" id="PF01420">
    <property type="entry name" value="Methylase_S"/>
    <property type="match status" value="1"/>
</dbReference>